<sequence length="181" mass="21869">MNEEILTYNTQCSEEILRKINQSEFKRLWKNNLKKNTKNLYWGITFMMAGVIAMLLKNYIFAAFFIGFSLATISSYFNYLSQYKQYKKVFSEKLERKISNLKINSKDVIWEFTPFHFSFKNYESEYKFIWQEVTYCILDDQYLYITASDLMNFILDKDNIDEITLNKTITYLEDKSKFKEI</sequence>
<keyword evidence="3" id="KW-1185">Reference proteome</keyword>
<keyword evidence="1" id="KW-1133">Transmembrane helix</keyword>
<gene>
    <name evidence="2" type="ORF">SAMN05421846_101115</name>
</gene>
<evidence type="ECO:0000256" key="1">
    <source>
        <dbReference type="SAM" id="Phobius"/>
    </source>
</evidence>
<evidence type="ECO:0000313" key="3">
    <source>
        <dbReference type="Proteomes" id="UP000198869"/>
    </source>
</evidence>
<dbReference type="EMBL" id="FNDW01000001">
    <property type="protein sequence ID" value="SDH54975.1"/>
    <property type="molecule type" value="Genomic_DNA"/>
</dbReference>
<protein>
    <recommendedName>
        <fullName evidence="4">YcxB-like protein</fullName>
    </recommendedName>
</protein>
<keyword evidence="1" id="KW-0472">Membrane</keyword>
<dbReference type="RefSeq" id="WP_089853179.1">
    <property type="nucleotide sequence ID" value="NZ_FNDW01000001.1"/>
</dbReference>
<reference evidence="3" key="1">
    <citation type="submission" date="2016-10" db="EMBL/GenBank/DDBJ databases">
        <authorList>
            <person name="Varghese N."/>
            <person name="Submissions S."/>
        </authorList>
    </citation>
    <scope>NUCLEOTIDE SEQUENCE [LARGE SCALE GENOMIC DNA]</scope>
    <source>
        <strain evidence="3">DSM 17071</strain>
    </source>
</reference>
<name>A0A1G8DBB7_9FLAO</name>
<dbReference type="AlphaFoldDB" id="A0A1G8DBB7"/>
<dbReference type="OrthoDB" id="1258766at2"/>
<proteinExistence type="predicted"/>
<evidence type="ECO:0008006" key="4">
    <source>
        <dbReference type="Google" id="ProtNLM"/>
    </source>
</evidence>
<organism evidence="2 3">
    <name type="scientific">Chryseobacterium taeanense</name>
    <dbReference type="NCBI Taxonomy" id="311334"/>
    <lineage>
        <taxon>Bacteria</taxon>
        <taxon>Pseudomonadati</taxon>
        <taxon>Bacteroidota</taxon>
        <taxon>Flavobacteriia</taxon>
        <taxon>Flavobacteriales</taxon>
        <taxon>Weeksellaceae</taxon>
        <taxon>Chryseobacterium group</taxon>
        <taxon>Chryseobacterium</taxon>
    </lineage>
</organism>
<feature type="transmembrane region" description="Helical" evidence="1">
    <location>
        <begin position="62"/>
        <end position="80"/>
    </location>
</feature>
<dbReference type="Proteomes" id="UP000198869">
    <property type="component" value="Unassembled WGS sequence"/>
</dbReference>
<evidence type="ECO:0000313" key="2">
    <source>
        <dbReference type="EMBL" id="SDH54975.1"/>
    </source>
</evidence>
<accession>A0A1G8DBB7</accession>
<keyword evidence="1" id="KW-0812">Transmembrane</keyword>
<feature type="transmembrane region" description="Helical" evidence="1">
    <location>
        <begin position="39"/>
        <end position="56"/>
    </location>
</feature>